<comment type="caution">
    <text evidence="2">The sequence shown here is derived from an EMBL/GenBank/DDBJ whole genome shotgun (WGS) entry which is preliminary data.</text>
</comment>
<keyword evidence="1" id="KW-0812">Transmembrane</keyword>
<feature type="transmembrane region" description="Helical" evidence="1">
    <location>
        <begin position="28"/>
        <end position="50"/>
    </location>
</feature>
<keyword evidence="1" id="KW-1133">Transmembrane helix</keyword>
<accession>A0ABV4GKX4</accession>
<dbReference type="EMBL" id="JBGBZN010000002">
    <property type="protein sequence ID" value="MEY9472116.1"/>
    <property type="molecule type" value="Genomic_DNA"/>
</dbReference>
<dbReference type="Proteomes" id="UP001565474">
    <property type="component" value="Unassembled WGS sequence"/>
</dbReference>
<protein>
    <submittedName>
        <fullName evidence="2">Uncharacterized protein</fullName>
    </submittedName>
</protein>
<keyword evidence="1" id="KW-0472">Membrane</keyword>
<evidence type="ECO:0000256" key="1">
    <source>
        <dbReference type="SAM" id="Phobius"/>
    </source>
</evidence>
<dbReference type="RefSeq" id="WP_036046493.1">
    <property type="nucleotide sequence ID" value="NZ_JBGBYD010000002.1"/>
</dbReference>
<evidence type="ECO:0000313" key="2">
    <source>
        <dbReference type="EMBL" id="MEY9472116.1"/>
    </source>
</evidence>
<keyword evidence="3" id="KW-1185">Reference proteome</keyword>
<gene>
    <name evidence="2" type="ORF">ABH992_004515</name>
</gene>
<evidence type="ECO:0000313" key="3">
    <source>
        <dbReference type="Proteomes" id="UP001565474"/>
    </source>
</evidence>
<name>A0ABV4GKX4_9BRAD</name>
<organism evidence="2 3">
    <name type="scientific">Bradyrhizobium yuanmingense</name>
    <dbReference type="NCBI Taxonomy" id="108015"/>
    <lineage>
        <taxon>Bacteria</taxon>
        <taxon>Pseudomonadati</taxon>
        <taxon>Pseudomonadota</taxon>
        <taxon>Alphaproteobacteria</taxon>
        <taxon>Hyphomicrobiales</taxon>
        <taxon>Nitrobacteraceae</taxon>
        <taxon>Bradyrhizobium</taxon>
    </lineage>
</organism>
<reference evidence="2 3" key="1">
    <citation type="submission" date="2024-07" db="EMBL/GenBank/DDBJ databases">
        <title>Genomic Encyclopedia of Type Strains, Phase V (KMG-V): Genome sequencing to study the core and pangenomes of soil and plant-associated prokaryotes.</title>
        <authorList>
            <person name="Whitman W."/>
        </authorList>
    </citation>
    <scope>NUCLEOTIDE SEQUENCE [LARGE SCALE GENOMIC DNA]</scope>
    <source>
        <strain evidence="2 3">USDA 222</strain>
    </source>
</reference>
<proteinExistence type="predicted"/>
<sequence length="204" mass="22118">MRRTFFSLQAVDHGEGLAIVPYRFDGSVFEGAIVAHLILFFLELLTGIVLHEILRGLRGSYVVTSAPSEEGPGDGRYVTLKGRIRHAACSRFLSLSYTQSGPSVEPRPIIAEWQFRGGSYAASTKRRRITDTASLSRECGVLSTRYRGSGDPSTYNKESSSPLHSVAATLSVDSQIATFSLMSALFGPSAPNGLFDGLIWPKDG</sequence>